<sequence length="521" mass="56056">MSPHPQAHLELLRFLSDSNATARQVALSNLVGFSSSSSSAGQAAAAARGASRSLLIDKHKGLDGGPLRGRDGRDVDTIRDLKRLCEDIPVTAHDAFSALINLSDSLLVARRIADQAFLTFLVSYICDSASILADLACMLLSNLTKLESVSLQLLSLRISSSPLTAQPDASIMAGLNADPSSHTYEQEKAAAQRAVEKLAGVQISAIGALLDAFEEGAMVKATSGTEEIRRRALLAQKASAGGAEHASMGDDNKRRSNCHFLSSVFANLTITPRGREFFVAPLASAEPDAASDGKVHDPSWTLADYPVARIMAYTEHPDLIRRGGAISALKNILFLRSCHKLLLAPPPAREGEPNELVAGALRRVQRPSSPLDILPHLLLPLCSGQELSSVDLEDQEALPEACQMLPEEHAREKDAALRAMLIECLLLLCTTLYGRQCLRQRGVYVVVRAAHLKETEEKIAESVVRLVNILQRDESSETMVEEEEEAAQAAGANVDVDVGGGVEGQRDENGETDEDLIIEEL</sequence>
<evidence type="ECO:0008006" key="7">
    <source>
        <dbReference type="Google" id="ProtNLM"/>
    </source>
</evidence>
<dbReference type="Pfam" id="PF04063">
    <property type="entry name" value="DUF383"/>
    <property type="match status" value="1"/>
</dbReference>
<dbReference type="InterPro" id="IPR007205">
    <property type="entry name" value="Protein_HGH1_N"/>
</dbReference>
<dbReference type="FunCoup" id="A0A316VQN9">
    <property type="interactions" value="519"/>
</dbReference>
<dbReference type="InterPro" id="IPR007206">
    <property type="entry name" value="Protein_HGH1_C"/>
</dbReference>
<evidence type="ECO:0000259" key="4">
    <source>
        <dbReference type="Pfam" id="PF04064"/>
    </source>
</evidence>
<feature type="compositionally biased region" description="Acidic residues" evidence="2">
    <location>
        <begin position="510"/>
        <end position="521"/>
    </location>
</feature>
<dbReference type="InterPro" id="IPR016024">
    <property type="entry name" value="ARM-type_fold"/>
</dbReference>
<reference evidence="5 6" key="1">
    <citation type="journal article" date="2018" name="Mol. Biol. Evol.">
        <title>Broad Genomic Sampling Reveals a Smut Pathogenic Ancestry of the Fungal Clade Ustilaginomycotina.</title>
        <authorList>
            <person name="Kijpornyongpan T."/>
            <person name="Mondo S.J."/>
            <person name="Barry K."/>
            <person name="Sandor L."/>
            <person name="Lee J."/>
            <person name="Lipzen A."/>
            <person name="Pangilinan J."/>
            <person name="LaButti K."/>
            <person name="Hainaut M."/>
            <person name="Henrissat B."/>
            <person name="Grigoriev I.V."/>
            <person name="Spatafora J.W."/>
            <person name="Aime M.C."/>
        </authorList>
    </citation>
    <scope>NUCLEOTIDE SEQUENCE [LARGE SCALE GENOMIC DNA]</scope>
    <source>
        <strain evidence="5 6">MCA 4658</strain>
    </source>
</reference>
<dbReference type="EMBL" id="KZ819546">
    <property type="protein sequence ID" value="PWN38743.1"/>
    <property type="molecule type" value="Genomic_DNA"/>
</dbReference>
<dbReference type="GeneID" id="37036906"/>
<dbReference type="PANTHER" id="PTHR13387">
    <property type="entry name" value="PROTEIN HGH1 HOMOLOG"/>
    <property type="match status" value="1"/>
</dbReference>
<evidence type="ECO:0000256" key="1">
    <source>
        <dbReference type="ARBA" id="ARBA00006712"/>
    </source>
</evidence>
<comment type="similarity">
    <text evidence="1">Belongs to the HGH1 family.</text>
</comment>
<gene>
    <name evidence="5" type="ORF">IE81DRAFT_327190</name>
</gene>
<dbReference type="Proteomes" id="UP000245783">
    <property type="component" value="Unassembled WGS sequence"/>
</dbReference>
<dbReference type="AlphaFoldDB" id="A0A316VQN9"/>
<dbReference type="Pfam" id="PF04064">
    <property type="entry name" value="DUF384"/>
    <property type="match status" value="1"/>
</dbReference>
<name>A0A316VQN9_9BASI</name>
<evidence type="ECO:0000313" key="5">
    <source>
        <dbReference type="EMBL" id="PWN38743.1"/>
    </source>
</evidence>
<dbReference type="InParanoid" id="A0A316VQN9"/>
<dbReference type="OrthoDB" id="338814at2759"/>
<dbReference type="InterPro" id="IPR039717">
    <property type="entry name" value="Hgh1"/>
</dbReference>
<proteinExistence type="inferred from homology"/>
<feature type="domain" description="Protein HGH1 C-terminal" evidence="4">
    <location>
        <begin position="424"/>
        <end position="477"/>
    </location>
</feature>
<keyword evidence="6" id="KW-1185">Reference proteome</keyword>
<feature type="domain" description="Protein HGH1 N-terminal" evidence="3">
    <location>
        <begin position="124"/>
        <end position="418"/>
    </location>
</feature>
<evidence type="ECO:0000259" key="3">
    <source>
        <dbReference type="Pfam" id="PF04063"/>
    </source>
</evidence>
<dbReference type="RefSeq" id="XP_025365903.1">
    <property type="nucleotide sequence ID" value="XM_025515036.1"/>
</dbReference>
<organism evidence="5 6">
    <name type="scientific">Ceraceosorus guamensis</name>
    <dbReference type="NCBI Taxonomy" id="1522189"/>
    <lineage>
        <taxon>Eukaryota</taxon>
        <taxon>Fungi</taxon>
        <taxon>Dikarya</taxon>
        <taxon>Basidiomycota</taxon>
        <taxon>Ustilaginomycotina</taxon>
        <taxon>Exobasidiomycetes</taxon>
        <taxon>Ceraceosorales</taxon>
        <taxon>Ceraceosoraceae</taxon>
        <taxon>Ceraceosorus</taxon>
    </lineage>
</organism>
<dbReference type="SUPFAM" id="SSF48371">
    <property type="entry name" value="ARM repeat"/>
    <property type="match status" value="1"/>
</dbReference>
<accession>A0A316VQN9</accession>
<dbReference type="STRING" id="1522189.A0A316VQN9"/>
<dbReference type="PANTHER" id="PTHR13387:SF9">
    <property type="entry name" value="PROTEIN HGH1 HOMOLOG"/>
    <property type="match status" value="1"/>
</dbReference>
<evidence type="ECO:0000256" key="2">
    <source>
        <dbReference type="SAM" id="MobiDB-lite"/>
    </source>
</evidence>
<feature type="region of interest" description="Disordered" evidence="2">
    <location>
        <begin position="474"/>
        <end position="521"/>
    </location>
</feature>
<protein>
    <recommendedName>
        <fullName evidence="7">Protein HGH1 homolog</fullName>
    </recommendedName>
</protein>
<feature type="compositionally biased region" description="Low complexity" evidence="2">
    <location>
        <begin position="487"/>
        <end position="497"/>
    </location>
</feature>
<evidence type="ECO:0000313" key="6">
    <source>
        <dbReference type="Proteomes" id="UP000245783"/>
    </source>
</evidence>